<evidence type="ECO:0000313" key="2">
    <source>
        <dbReference type="Proteomes" id="UP000759537"/>
    </source>
</evidence>
<dbReference type="OrthoDB" id="3182445at2759"/>
<reference evidence="1" key="1">
    <citation type="submission" date="2019-10" db="EMBL/GenBank/DDBJ databases">
        <authorList>
            <consortium name="DOE Joint Genome Institute"/>
            <person name="Kuo A."/>
            <person name="Miyauchi S."/>
            <person name="Kiss E."/>
            <person name="Drula E."/>
            <person name="Kohler A."/>
            <person name="Sanchez-Garcia M."/>
            <person name="Andreopoulos B."/>
            <person name="Barry K.W."/>
            <person name="Bonito G."/>
            <person name="Buee M."/>
            <person name="Carver A."/>
            <person name="Chen C."/>
            <person name="Cichocki N."/>
            <person name="Clum A."/>
            <person name="Culley D."/>
            <person name="Crous P.W."/>
            <person name="Fauchery L."/>
            <person name="Girlanda M."/>
            <person name="Hayes R."/>
            <person name="Keri Z."/>
            <person name="LaButti K."/>
            <person name="Lipzen A."/>
            <person name="Lombard V."/>
            <person name="Magnuson J."/>
            <person name="Maillard F."/>
            <person name="Morin E."/>
            <person name="Murat C."/>
            <person name="Nolan M."/>
            <person name="Ohm R."/>
            <person name="Pangilinan J."/>
            <person name="Pereira M."/>
            <person name="Perotto S."/>
            <person name="Peter M."/>
            <person name="Riley R."/>
            <person name="Sitrit Y."/>
            <person name="Stielow B."/>
            <person name="Szollosi G."/>
            <person name="Zifcakova L."/>
            <person name="Stursova M."/>
            <person name="Spatafora J.W."/>
            <person name="Tedersoo L."/>
            <person name="Vaario L.-M."/>
            <person name="Yamada A."/>
            <person name="Yan M."/>
            <person name="Wang P."/>
            <person name="Xu J."/>
            <person name="Bruns T."/>
            <person name="Baldrian P."/>
            <person name="Vilgalys R."/>
            <person name="Henrissat B."/>
            <person name="Grigoriev I.V."/>
            <person name="Hibbett D."/>
            <person name="Nagy L.G."/>
            <person name="Martin F.M."/>
        </authorList>
    </citation>
    <scope>NUCLEOTIDE SEQUENCE</scope>
    <source>
        <strain evidence="1">Prilba</strain>
    </source>
</reference>
<sequence>MATTSTRVIPQKRARLDDTIGSLAPTASEDVSASRAAQNTALSLPTELIYTILAISIGDYLADMMLYPSKIMPWDAILTFLHVSRSFRGSTIKMLYHLWGETFIRQRTSVIGNYKPTYSIFRELSRQARSAPHTLTPQEGPPKLLSPRVVRHPISPLARIWSALIRNAAAANAVLQDAEKDWTLVDFEDVYGEKDMKIILDSYAEIPAGIRPLLQGRIIHWIMTQAAIWTKLKMLKGAVLSVLRLLLVVEPMGQIEICTGLPKITEDAVMQISRDKHENLADLYSLDVEDIPPVTWKHTTVVGMDMALPLLELNERKGSGNGDLCQMMRSHIASHLTDAERVQYLI</sequence>
<keyword evidence="2" id="KW-1185">Reference proteome</keyword>
<protein>
    <submittedName>
        <fullName evidence="1">Uncharacterized protein</fullName>
    </submittedName>
</protein>
<comment type="caution">
    <text evidence="1">The sequence shown here is derived from an EMBL/GenBank/DDBJ whole genome shotgun (WGS) entry which is preliminary data.</text>
</comment>
<evidence type="ECO:0000313" key="1">
    <source>
        <dbReference type="EMBL" id="KAF8479087.1"/>
    </source>
</evidence>
<accession>A0A9P5MUM3</accession>
<dbReference type="Proteomes" id="UP000759537">
    <property type="component" value="Unassembled WGS sequence"/>
</dbReference>
<name>A0A9P5MUM3_9AGAM</name>
<reference evidence="1" key="2">
    <citation type="journal article" date="2020" name="Nat. Commun.">
        <title>Large-scale genome sequencing of mycorrhizal fungi provides insights into the early evolution of symbiotic traits.</title>
        <authorList>
            <person name="Miyauchi S."/>
            <person name="Kiss E."/>
            <person name="Kuo A."/>
            <person name="Drula E."/>
            <person name="Kohler A."/>
            <person name="Sanchez-Garcia M."/>
            <person name="Morin E."/>
            <person name="Andreopoulos B."/>
            <person name="Barry K.W."/>
            <person name="Bonito G."/>
            <person name="Buee M."/>
            <person name="Carver A."/>
            <person name="Chen C."/>
            <person name="Cichocki N."/>
            <person name="Clum A."/>
            <person name="Culley D."/>
            <person name="Crous P.W."/>
            <person name="Fauchery L."/>
            <person name="Girlanda M."/>
            <person name="Hayes R.D."/>
            <person name="Keri Z."/>
            <person name="LaButti K."/>
            <person name="Lipzen A."/>
            <person name="Lombard V."/>
            <person name="Magnuson J."/>
            <person name="Maillard F."/>
            <person name="Murat C."/>
            <person name="Nolan M."/>
            <person name="Ohm R.A."/>
            <person name="Pangilinan J."/>
            <person name="Pereira M.F."/>
            <person name="Perotto S."/>
            <person name="Peter M."/>
            <person name="Pfister S."/>
            <person name="Riley R."/>
            <person name="Sitrit Y."/>
            <person name="Stielow J.B."/>
            <person name="Szollosi G."/>
            <person name="Zifcakova L."/>
            <person name="Stursova M."/>
            <person name="Spatafora J.W."/>
            <person name="Tedersoo L."/>
            <person name="Vaario L.M."/>
            <person name="Yamada A."/>
            <person name="Yan M."/>
            <person name="Wang P."/>
            <person name="Xu J."/>
            <person name="Bruns T."/>
            <person name="Baldrian P."/>
            <person name="Vilgalys R."/>
            <person name="Dunand C."/>
            <person name="Henrissat B."/>
            <person name="Grigoriev I.V."/>
            <person name="Hibbett D."/>
            <person name="Nagy L.G."/>
            <person name="Martin F.M."/>
        </authorList>
    </citation>
    <scope>NUCLEOTIDE SEQUENCE</scope>
    <source>
        <strain evidence="1">Prilba</strain>
    </source>
</reference>
<proteinExistence type="predicted"/>
<organism evidence="1 2">
    <name type="scientific">Russula ochroleuca</name>
    <dbReference type="NCBI Taxonomy" id="152965"/>
    <lineage>
        <taxon>Eukaryota</taxon>
        <taxon>Fungi</taxon>
        <taxon>Dikarya</taxon>
        <taxon>Basidiomycota</taxon>
        <taxon>Agaricomycotina</taxon>
        <taxon>Agaricomycetes</taxon>
        <taxon>Russulales</taxon>
        <taxon>Russulaceae</taxon>
        <taxon>Russula</taxon>
    </lineage>
</organism>
<dbReference type="EMBL" id="WHVB01000010">
    <property type="protein sequence ID" value="KAF8479087.1"/>
    <property type="molecule type" value="Genomic_DNA"/>
</dbReference>
<dbReference type="AlphaFoldDB" id="A0A9P5MUM3"/>
<gene>
    <name evidence="1" type="ORF">DFH94DRAFT_651737</name>
</gene>